<dbReference type="STRING" id="396588.Tgr7_3289"/>
<dbReference type="PANTHER" id="PTHR30105:SF2">
    <property type="entry name" value="DIVERGENT POLYSACCHARIDE DEACETYLASE SUPERFAMILY"/>
    <property type="match status" value="1"/>
</dbReference>
<dbReference type="RefSeq" id="WP_012639818.1">
    <property type="nucleotide sequence ID" value="NC_011901.1"/>
</dbReference>
<evidence type="ECO:0000313" key="2">
    <source>
        <dbReference type="Proteomes" id="UP000002383"/>
    </source>
</evidence>
<dbReference type="KEGG" id="tgr:Tgr7_3289"/>
<dbReference type="PANTHER" id="PTHR30105">
    <property type="entry name" value="UNCHARACTERIZED YIBQ-RELATED"/>
    <property type="match status" value="1"/>
</dbReference>
<organism evidence="1 2">
    <name type="scientific">Thioalkalivibrio sulfidiphilus (strain HL-EbGR7)</name>
    <dbReference type="NCBI Taxonomy" id="396588"/>
    <lineage>
        <taxon>Bacteria</taxon>
        <taxon>Pseudomonadati</taxon>
        <taxon>Pseudomonadota</taxon>
        <taxon>Gammaproteobacteria</taxon>
        <taxon>Chromatiales</taxon>
        <taxon>Ectothiorhodospiraceae</taxon>
        <taxon>Thioalkalivibrio</taxon>
    </lineage>
</organism>
<proteinExistence type="predicted"/>
<evidence type="ECO:0008006" key="3">
    <source>
        <dbReference type="Google" id="ProtNLM"/>
    </source>
</evidence>
<gene>
    <name evidence="1" type="ordered locus">Tgr7_3289</name>
</gene>
<dbReference type="eggNOG" id="COG2861">
    <property type="taxonomic scope" value="Bacteria"/>
</dbReference>
<keyword evidence="2" id="KW-1185">Reference proteome</keyword>
<evidence type="ECO:0000313" key="1">
    <source>
        <dbReference type="EMBL" id="ACL74356.1"/>
    </source>
</evidence>
<dbReference type="AlphaFoldDB" id="B8GRA2"/>
<dbReference type="Pfam" id="PF04748">
    <property type="entry name" value="Polysacc_deac_2"/>
    <property type="match status" value="1"/>
</dbReference>
<dbReference type="InterPro" id="IPR006837">
    <property type="entry name" value="Divergent_DAC"/>
</dbReference>
<dbReference type="CDD" id="cd10936">
    <property type="entry name" value="CE4_DAC2"/>
    <property type="match status" value="1"/>
</dbReference>
<dbReference type="SUPFAM" id="SSF88713">
    <property type="entry name" value="Glycoside hydrolase/deacetylase"/>
    <property type="match status" value="1"/>
</dbReference>
<dbReference type="Gene3D" id="3.20.20.370">
    <property type="entry name" value="Glycoside hydrolase/deacetylase"/>
    <property type="match status" value="1"/>
</dbReference>
<dbReference type="HOGENOM" id="CLU_041643_2_0_6"/>
<dbReference type="EMBL" id="CP001339">
    <property type="protein sequence ID" value="ACL74356.1"/>
    <property type="molecule type" value="Genomic_DNA"/>
</dbReference>
<name>B8GRA2_THISH</name>
<dbReference type="Proteomes" id="UP000002383">
    <property type="component" value="Chromosome"/>
</dbReference>
<dbReference type="GO" id="GO:0005975">
    <property type="term" value="P:carbohydrate metabolic process"/>
    <property type="evidence" value="ECO:0007669"/>
    <property type="project" value="InterPro"/>
</dbReference>
<dbReference type="OrthoDB" id="9784811at2"/>
<reference evidence="1 2" key="1">
    <citation type="journal article" date="2011" name="Stand. Genomic Sci.">
        <title>Complete genome sequence of 'Thioalkalivibrio sulfidophilus' HL-EbGr7.</title>
        <authorList>
            <person name="Muyzer G."/>
            <person name="Sorokin D.Y."/>
            <person name="Mavromatis K."/>
            <person name="Lapidus A."/>
            <person name="Clum A."/>
            <person name="Ivanova N."/>
            <person name="Pati A."/>
            <person name="d'Haeseleer P."/>
            <person name="Woyke T."/>
            <person name="Kyrpides N.C."/>
        </authorList>
    </citation>
    <scope>NUCLEOTIDE SEQUENCE [LARGE SCALE GENOMIC DNA]</scope>
    <source>
        <strain evidence="1 2">HL-EbGR7</strain>
    </source>
</reference>
<dbReference type="InterPro" id="IPR011330">
    <property type="entry name" value="Glyco_hydro/deAcase_b/a-brl"/>
</dbReference>
<sequence length="279" mass="30447" precursor="true">MRRGSRRLQPLWLAILLPGLWLWTGASQALEPPRPFIAIIIDDLGNQPGPGQRTLALPGPVTVAVLPHTPFARPLANEAHAQGKEVMLHLPMQATEALPLGPGGITVDMEREALRETFLAALASVPHVRGVNNHMGSLLTRHIGHMDWFMAELAAQSGLYFVDSRTTALSVAQRVALHHGLPATRRDVFLDTLPDNEEFVEAQMDQLISLAQRRGHALAIGHPYGATLDVLERRLATLHEAGIELVPVSEYLTRKEAIPLWQASLSPSPTAARNSKPSP</sequence>
<accession>B8GRA2</accession>
<protein>
    <recommendedName>
        <fullName evidence="3">Divergent polysaccharide deacetylase family protein</fullName>
    </recommendedName>
</protein>